<gene>
    <name evidence="2" type="ORF">SAMN04487907_1223</name>
</gene>
<evidence type="ECO:0000313" key="3">
    <source>
        <dbReference type="Proteomes" id="UP000199438"/>
    </source>
</evidence>
<keyword evidence="1" id="KW-0051">Antiviral defense</keyword>
<dbReference type="EMBL" id="FOKV01000022">
    <property type="protein sequence ID" value="SFC94886.1"/>
    <property type="molecule type" value="Genomic_DNA"/>
</dbReference>
<protein>
    <recommendedName>
        <fullName evidence="4">Nucleotidyltransferase domain-containing protein</fullName>
    </recommendedName>
</protein>
<dbReference type="Proteomes" id="UP000199438">
    <property type="component" value="Unassembled WGS sequence"/>
</dbReference>
<evidence type="ECO:0000256" key="1">
    <source>
        <dbReference type="ARBA" id="ARBA00023118"/>
    </source>
</evidence>
<sequence>MSVLTYLTDLSKTITIPDWERNSTNTSITTLSYKLGNYFNKIESKFVFGSYDRKTILRRSRDSDSDVDFMVSFENGSSWTPQTLMNRLKRFAEANYSRNEIYQSSPTIVLELSHIKFELVPAYYTWGTYHIPAPASSFSQWTNTYPHALKKDLNDKNKANYYLIRKLVRLLKYWNVINYKVYTSYELEKYVIDKYYLASYNLKDYFYDAVAGLPTYGLSSYKEDKVLRLKRIVNEARENERQGWNYLAEEEIKKAFG</sequence>
<dbReference type="GO" id="GO:0051607">
    <property type="term" value="P:defense response to virus"/>
    <property type="evidence" value="ECO:0007669"/>
    <property type="project" value="UniProtKB-KW"/>
</dbReference>
<reference evidence="3" key="1">
    <citation type="submission" date="2016-10" db="EMBL/GenBank/DDBJ databases">
        <authorList>
            <person name="Varghese N."/>
            <person name="Submissions S."/>
        </authorList>
    </citation>
    <scope>NUCLEOTIDE SEQUENCE [LARGE SCALE GENOMIC DNA]</scope>
    <source>
        <strain evidence="3">DSM 24499</strain>
    </source>
</reference>
<accession>A0A1I1NBZ7</accession>
<dbReference type="Pfam" id="PF18144">
    <property type="entry name" value="SMODS"/>
    <property type="match status" value="1"/>
</dbReference>
<proteinExistence type="predicted"/>
<dbReference type="AlphaFoldDB" id="A0A1I1NBZ7"/>
<dbReference type="CDD" id="cd05400">
    <property type="entry name" value="NT_2-5OAS_ClassI-CCAase"/>
    <property type="match status" value="1"/>
</dbReference>
<dbReference type="InterPro" id="IPR006116">
    <property type="entry name" value="NT_2-5OAS_ClassI-CCAase"/>
</dbReference>
<evidence type="ECO:0008006" key="4">
    <source>
        <dbReference type="Google" id="ProtNLM"/>
    </source>
</evidence>
<organism evidence="2 3">
    <name type="scientific">Zunongwangia mangrovi</name>
    <dbReference type="NCBI Taxonomy" id="1334022"/>
    <lineage>
        <taxon>Bacteria</taxon>
        <taxon>Pseudomonadati</taxon>
        <taxon>Bacteroidota</taxon>
        <taxon>Flavobacteriia</taxon>
        <taxon>Flavobacteriales</taxon>
        <taxon>Flavobacteriaceae</taxon>
        <taxon>Zunongwangia</taxon>
    </lineage>
</organism>
<dbReference type="STRING" id="1334022.SAMN04487907_1223"/>
<evidence type="ECO:0000313" key="2">
    <source>
        <dbReference type="EMBL" id="SFC94886.1"/>
    </source>
</evidence>
<dbReference type="Gene3D" id="3.30.460.10">
    <property type="entry name" value="Beta Polymerase, domain 2"/>
    <property type="match status" value="1"/>
</dbReference>
<keyword evidence="3" id="KW-1185">Reference proteome</keyword>
<dbReference type="InterPro" id="IPR043519">
    <property type="entry name" value="NT_sf"/>
</dbReference>
<dbReference type="GO" id="GO:0016779">
    <property type="term" value="F:nucleotidyltransferase activity"/>
    <property type="evidence" value="ECO:0007669"/>
    <property type="project" value="InterPro"/>
</dbReference>
<dbReference type="SUPFAM" id="SSF81301">
    <property type="entry name" value="Nucleotidyltransferase"/>
    <property type="match status" value="1"/>
</dbReference>
<name>A0A1I1NBZ7_9FLAO</name>
<dbReference type="RefSeq" id="WP_175487091.1">
    <property type="nucleotide sequence ID" value="NZ_FOKV01000022.1"/>
</dbReference>